<sequence length="385" mass="44725">MVSGRIVRNKRHYSLFGKLCRSCFRINQIKPLFLVLLVIFFLSVYLSDLPLRKEPRKIFSMLNRSALLASNYSTRLKIAEHFLFPWQIKNKNKISLEEYNDTDYFSSPTPVPLMVTTPLGNGTVQPYELPQSLLESHKLLYNYSQPSHNVKSKQPCPLVPHRLVGKVPVVKEYYPIDQLNSLDFRVKAGGTYTPPNCEPLQKIAIVIPFRQREMHLSILLLNLHPYLQRQESSYTIFVVNQIQGSKFNRAMLMNIGFMEAMKRDRYTCVIFHDVDLIPFNDKSLYRCPKYSTRHLSVYIDKFDYRLPYKEILGGVVAISSHLFIKANGYSNQFFGWGGEDDDFQRRCESKGVNIVRYPKHVGQYMMIKHGGDSGNEANPQRTYQD</sequence>
<keyword evidence="8" id="KW-1133">Transmembrane helix</keyword>
<comment type="similarity">
    <text evidence="3 11">Belongs to the glycosyltransferase 7 family.</text>
</comment>
<evidence type="ECO:0000256" key="6">
    <source>
        <dbReference type="ARBA" id="ARBA00022692"/>
    </source>
</evidence>
<name>A0A7J7KB12_BUGNE</name>
<evidence type="ECO:0000256" key="10">
    <source>
        <dbReference type="ARBA" id="ARBA00023180"/>
    </source>
</evidence>
<dbReference type="Gene3D" id="3.90.550.10">
    <property type="entry name" value="Spore Coat Polysaccharide Biosynthesis Protein SpsA, Chain A"/>
    <property type="match status" value="1"/>
</dbReference>
<organism evidence="14 15">
    <name type="scientific">Bugula neritina</name>
    <name type="common">Brown bryozoan</name>
    <name type="synonym">Sertularia neritina</name>
    <dbReference type="NCBI Taxonomy" id="10212"/>
    <lineage>
        <taxon>Eukaryota</taxon>
        <taxon>Metazoa</taxon>
        <taxon>Spiralia</taxon>
        <taxon>Lophotrochozoa</taxon>
        <taxon>Bryozoa</taxon>
        <taxon>Gymnolaemata</taxon>
        <taxon>Cheilostomatida</taxon>
        <taxon>Flustrina</taxon>
        <taxon>Buguloidea</taxon>
        <taxon>Bugulidae</taxon>
        <taxon>Bugula</taxon>
    </lineage>
</organism>
<comment type="subcellular location">
    <subcellularLocation>
        <location evidence="1">Membrane</location>
        <topology evidence="1">Single-pass type II membrane protein</topology>
    </subcellularLocation>
</comment>
<comment type="caution">
    <text evidence="14">The sequence shown here is derived from an EMBL/GenBank/DDBJ whole genome shotgun (WGS) entry which is preliminary data.</text>
</comment>
<evidence type="ECO:0000256" key="5">
    <source>
        <dbReference type="ARBA" id="ARBA00022679"/>
    </source>
</evidence>
<evidence type="ECO:0000256" key="8">
    <source>
        <dbReference type="ARBA" id="ARBA00022989"/>
    </source>
</evidence>
<dbReference type="Pfam" id="PF02709">
    <property type="entry name" value="Glyco_transf_7C"/>
    <property type="match status" value="1"/>
</dbReference>
<comment type="pathway">
    <text evidence="2 11">Protein modification; protein glycosylation.</text>
</comment>
<evidence type="ECO:0000256" key="3">
    <source>
        <dbReference type="ARBA" id="ARBA00005735"/>
    </source>
</evidence>
<proteinExistence type="inferred from homology"/>
<dbReference type="UniPathway" id="UPA00378"/>
<dbReference type="GO" id="GO:0005975">
    <property type="term" value="P:carbohydrate metabolic process"/>
    <property type="evidence" value="ECO:0007669"/>
    <property type="project" value="InterPro"/>
</dbReference>
<evidence type="ECO:0000256" key="4">
    <source>
        <dbReference type="ARBA" id="ARBA00022676"/>
    </source>
</evidence>
<feature type="domain" description="Galactosyltransferase C-terminal" evidence="12">
    <location>
        <begin position="293"/>
        <end position="369"/>
    </location>
</feature>
<evidence type="ECO:0000256" key="11">
    <source>
        <dbReference type="RuleBase" id="RU368121"/>
    </source>
</evidence>
<evidence type="ECO:0000256" key="2">
    <source>
        <dbReference type="ARBA" id="ARBA00004922"/>
    </source>
</evidence>
<evidence type="ECO:0000259" key="12">
    <source>
        <dbReference type="Pfam" id="PF02709"/>
    </source>
</evidence>
<protein>
    <recommendedName>
        <fullName evidence="11">Beta-1,4-galactosyltransferase</fullName>
        <ecNumber evidence="11">2.4.1.-</ecNumber>
    </recommendedName>
</protein>
<evidence type="ECO:0000256" key="9">
    <source>
        <dbReference type="ARBA" id="ARBA00023136"/>
    </source>
</evidence>
<feature type="domain" description="Galactosyltransferase N-terminal" evidence="13">
    <location>
        <begin position="156"/>
        <end position="288"/>
    </location>
</feature>
<dbReference type="GO" id="GO:0008378">
    <property type="term" value="F:galactosyltransferase activity"/>
    <property type="evidence" value="ECO:0007669"/>
    <property type="project" value="TreeGrafter"/>
</dbReference>
<keyword evidence="7 11" id="KW-0735">Signal-anchor</keyword>
<evidence type="ECO:0000256" key="1">
    <source>
        <dbReference type="ARBA" id="ARBA00004606"/>
    </source>
</evidence>
<keyword evidence="10 11" id="KW-0325">Glycoprotein</keyword>
<dbReference type="Proteomes" id="UP000593567">
    <property type="component" value="Unassembled WGS sequence"/>
</dbReference>
<dbReference type="InterPro" id="IPR003859">
    <property type="entry name" value="Galactosyl_T"/>
</dbReference>
<reference evidence="14" key="1">
    <citation type="submission" date="2020-06" db="EMBL/GenBank/DDBJ databases">
        <title>Draft genome of Bugula neritina, a colonial animal packing powerful symbionts and potential medicines.</title>
        <authorList>
            <person name="Rayko M."/>
        </authorList>
    </citation>
    <scope>NUCLEOTIDE SEQUENCE [LARGE SCALE GENOMIC DNA]</scope>
    <source>
        <strain evidence="14">Kwan_BN1</strain>
    </source>
</reference>
<dbReference type="GO" id="GO:0016020">
    <property type="term" value="C:membrane"/>
    <property type="evidence" value="ECO:0007669"/>
    <property type="project" value="UniProtKB-SubCell"/>
</dbReference>
<evidence type="ECO:0000256" key="7">
    <source>
        <dbReference type="ARBA" id="ARBA00022968"/>
    </source>
</evidence>
<accession>A0A7J7KB12</accession>
<dbReference type="EC" id="2.4.1.-" evidence="11"/>
<dbReference type="OrthoDB" id="10016069at2759"/>
<keyword evidence="9" id="KW-0472">Membrane</keyword>
<evidence type="ECO:0000259" key="13">
    <source>
        <dbReference type="Pfam" id="PF13733"/>
    </source>
</evidence>
<dbReference type="Pfam" id="PF13733">
    <property type="entry name" value="Glyco_transf_7N"/>
    <property type="match status" value="1"/>
</dbReference>
<dbReference type="InterPro" id="IPR029044">
    <property type="entry name" value="Nucleotide-diphossugar_trans"/>
</dbReference>
<dbReference type="PANTHER" id="PTHR19300:SF57">
    <property type="entry name" value="BETA-1,4-N-ACETYLGALACTOSAMINYLTRANSFERASE"/>
    <property type="match status" value="1"/>
</dbReference>
<dbReference type="AlphaFoldDB" id="A0A7J7KB12"/>
<evidence type="ECO:0000313" key="15">
    <source>
        <dbReference type="Proteomes" id="UP000593567"/>
    </source>
</evidence>
<comment type="function">
    <text evidence="11">Catalyses the transfer of galactose onto proteins or lipids.</text>
</comment>
<evidence type="ECO:0000313" key="14">
    <source>
        <dbReference type="EMBL" id="KAF6034756.1"/>
    </source>
</evidence>
<keyword evidence="15" id="KW-1185">Reference proteome</keyword>
<dbReference type="PANTHER" id="PTHR19300">
    <property type="entry name" value="BETA-1,4-GALACTOSYLTRANSFERASE"/>
    <property type="match status" value="1"/>
</dbReference>
<keyword evidence="4 11" id="KW-0328">Glycosyltransferase</keyword>
<dbReference type="SUPFAM" id="SSF53448">
    <property type="entry name" value="Nucleotide-diphospho-sugar transferases"/>
    <property type="match status" value="1"/>
</dbReference>
<keyword evidence="5 11" id="KW-0808">Transferase</keyword>
<keyword evidence="6" id="KW-0812">Transmembrane</keyword>
<dbReference type="GO" id="GO:0005794">
    <property type="term" value="C:Golgi apparatus"/>
    <property type="evidence" value="ECO:0007669"/>
    <property type="project" value="TreeGrafter"/>
</dbReference>
<dbReference type="PRINTS" id="PR02050">
    <property type="entry name" value="B14GALTRFASE"/>
</dbReference>
<gene>
    <name evidence="14" type="ORF">EB796_006929</name>
</gene>
<dbReference type="EMBL" id="VXIV02001000">
    <property type="protein sequence ID" value="KAF6034756.1"/>
    <property type="molecule type" value="Genomic_DNA"/>
</dbReference>
<dbReference type="InterPro" id="IPR027791">
    <property type="entry name" value="Galactosyl_T_C"/>
</dbReference>
<dbReference type="InterPro" id="IPR027995">
    <property type="entry name" value="Galactosyl_T_N"/>
</dbReference>